<proteinExistence type="predicted"/>
<dbReference type="Proteomes" id="UP000054565">
    <property type="component" value="Unassembled WGS sequence"/>
</dbReference>
<dbReference type="AlphaFoldDB" id="A0A0J6YNV6"/>
<protein>
    <submittedName>
        <fullName evidence="2">Uncharacterized protein</fullName>
    </submittedName>
</protein>
<evidence type="ECO:0000313" key="3">
    <source>
        <dbReference type="Proteomes" id="UP000054565"/>
    </source>
</evidence>
<evidence type="ECO:0000256" key="1">
    <source>
        <dbReference type="SAM" id="MobiDB-lite"/>
    </source>
</evidence>
<evidence type="ECO:0000313" key="2">
    <source>
        <dbReference type="EMBL" id="KMP09390.1"/>
    </source>
</evidence>
<accession>A0A0J6YNV6</accession>
<sequence length="175" mass="19513">MFTREIPLSSLVTTAEEILLSVQGRICPERVEEEQVGSIRHQSDSPDSRDLGCRSLSGRALCRWNRLCGTDTPEERPIGHSEGVPWHTTSSPSDWVHPARRTNTNPPEHHNGIPNSAPQTCPLCAPVRNHGFYPTYLSITNSAPNRLPKTQTPQISHRGQGLRILPPPVFWDLCV</sequence>
<feature type="region of interest" description="Disordered" evidence="1">
    <location>
        <begin position="75"/>
        <end position="98"/>
    </location>
</feature>
<organism evidence="2 3">
    <name type="scientific">Coccidioides immitis RMSCC 2394</name>
    <dbReference type="NCBI Taxonomy" id="404692"/>
    <lineage>
        <taxon>Eukaryota</taxon>
        <taxon>Fungi</taxon>
        <taxon>Dikarya</taxon>
        <taxon>Ascomycota</taxon>
        <taxon>Pezizomycotina</taxon>
        <taxon>Eurotiomycetes</taxon>
        <taxon>Eurotiomycetidae</taxon>
        <taxon>Onygenales</taxon>
        <taxon>Onygenaceae</taxon>
        <taxon>Coccidioides</taxon>
    </lineage>
</organism>
<reference evidence="3" key="1">
    <citation type="journal article" date="2010" name="Genome Res.">
        <title>Population genomic sequencing of Coccidioides fungi reveals recent hybridization and transposon control.</title>
        <authorList>
            <person name="Neafsey D.E."/>
            <person name="Barker B.M."/>
            <person name="Sharpton T.J."/>
            <person name="Stajich J.E."/>
            <person name="Park D.J."/>
            <person name="Whiston E."/>
            <person name="Hung C.-Y."/>
            <person name="McMahan C."/>
            <person name="White J."/>
            <person name="Sykes S."/>
            <person name="Heiman D."/>
            <person name="Young S."/>
            <person name="Zeng Q."/>
            <person name="Abouelleil A."/>
            <person name="Aftuck L."/>
            <person name="Bessette D."/>
            <person name="Brown A."/>
            <person name="FitzGerald M."/>
            <person name="Lui A."/>
            <person name="Macdonald J.P."/>
            <person name="Priest M."/>
            <person name="Orbach M.J."/>
            <person name="Galgiani J.N."/>
            <person name="Kirkland T.N."/>
            <person name="Cole G.T."/>
            <person name="Birren B.W."/>
            <person name="Henn M.R."/>
            <person name="Taylor J.W."/>
            <person name="Rounsley S.D."/>
        </authorList>
    </citation>
    <scope>NUCLEOTIDE SEQUENCE [LARGE SCALE GENOMIC DNA]</scope>
    <source>
        <strain evidence="3">RMSCC 2394</strain>
    </source>
</reference>
<name>A0A0J6YNV6_COCIT</name>
<gene>
    <name evidence="2" type="ORF">CIRG_09560</name>
</gene>
<dbReference type="EMBL" id="DS028099">
    <property type="protein sequence ID" value="KMP09390.1"/>
    <property type="molecule type" value="Genomic_DNA"/>
</dbReference>